<evidence type="ECO:0000259" key="3">
    <source>
        <dbReference type="Pfam" id="PF06722"/>
    </source>
</evidence>
<dbReference type="InterPro" id="IPR006326">
    <property type="entry name" value="UDPGT_MGT-like"/>
</dbReference>
<evidence type="ECO:0000256" key="2">
    <source>
        <dbReference type="ARBA" id="ARBA00022679"/>
    </source>
</evidence>
<dbReference type="InterPro" id="IPR050426">
    <property type="entry name" value="Glycosyltransferase_28"/>
</dbReference>
<dbReference type="SUPFAM" id="SSF53756">
    <property type="entry name" value="UDP-Glycosyltransferase/glycogen phosphorylase"/>
    <property type="match status" value="1"/>
</dbReference>
<reference evidence="4 5" key="1">
    <citation type="submission" date="2021-03" db="EMBL/GenBank/DDBJ databases">
        <title>Complete genome sequence of Streptomyces cyanogenus S136, producer of anticancer angucycline landomycin A.</title>
        <authorList>
            <person name="Hrab P."/>
            <person name="Ruckert C."/>
            <person name="Busche T."/>
            <person name="Ostash I."/>
            <person name="Kalinowski J."/>
            <person name="Fedorenko V."/>
            <person name="Yushchuk O."/>
            <person name="Ostash B."/>
        </authorList>
    </citation>
    <scope>NUCLEOTIDE SEQUENCE [LARGE SCALE GENOMIC DNA]</scope>
    <source>
        <strain evidence="4 5">S136</strain>
    </source>
</reference>
<dbReference type="Pfam" id="PF06722">
    <property type="entry name" value="EryCIII-like_C"/>
    <property type="match status" value="1"/>
</dbReference>
<evidence type="ECO:0000313" key="5">
    <source>
        <dbReference type="Proteomes" id="UP000663908"/>
    </source>
</evidence>
<dbReference type="PANTHER" id="PTHR48050:SF13">
    <property type="entry name" value="STEROL 3-BETA-GLUCOSYLTRANSFERASE UGT80A2"/>
    <property type="match status" value="1"/>
</dbReference>
<dbReference type="InterPro" id="IPR002213">
    <property type="entry name" value="UDP_glucos_trans"/>
</dbReference>
<dbReference type="CDD" id="cd03784">
    <property type="entry name" value="GT1_Gtf-like"/>
    <property type="match status" value="1"/>
</dbReference>
<dbReference type="EMBL" id="CP071839">
    <property type="protein sequence ID" value="QTE03024.1"/>
    <property type="molecule type" value="Genomic_DNA"/>
</dbReference>
<accession>A0ABX7U4Z8</accession>
<dbReference type="Proteomes" id="UP000663908">
    <property type="component" value="Chromosome"/>
</dbReference>
<keyword evidence="2 4" id="KW-0808">Transferase</keyword>
<protein>
    <submittedName>
        <fullName evidence="4">Oleandomycin glycosyltransferase</fullName>
        <ecNumber evidence="4">2.4.1.-</ecNumber>
    </submittedName>
</protein>
<evidence type="ECO:0000313" key="4">
    <source>
        <dbReference type="EMBL" id="QTE03024.1"/>
    </source>
</evidence>
<sequence length="396" mass="41912">MPGPAEAGAGRHVAVFTAAAYSHISPLLGTVRELVRRGVRVSYATTQQFAPLVEATGATAVVFRSSLPSDPGAWPTDTRRLPLLYLDDARAMLPQLDASFAGDRPDLVLTEDPAGAGSVLAAKWRVPSVQVWTYLAAARHWSLIEPGTAGANPMAAEFLSQLGSFLAQEGVTTAARDHLTSGLAGGLVLVPRSFQPDGDTFGEEYTFAGPAPAPEPDPAQWTPPDGGDPVVLVSLGSIDHDHPEFFGTVAEAFDGLAWHVVMAIGDRCEPSDLPPLPPNVEAHRWVPNTAVLRHASLVIHHGGMATTMEALHHGVPSLVVPRLPEQAGNARRVRELGLGTAIPFRSVTAAALRRTALGLHTHAGVRRRVNLMREEIRRSGGAVTAADAVLRRLASG</sequence>
<comment type="similarity">
    <text evidence="1">Belongs to the UDP-glycosyltransferase family.</text>
</comment>
<dbReference type="GO" id="GO:0016757">
    <property type="term" value="F:glycosyltransferase activity"/>
    <property type="evidence" value="ECO:0007669"/>
    <property type="project" value="UniProtKB-KW"/>
</dbReference>
<dbReference type="RefSeq" id="WP_208036236.1">
    <property type="nucleotide sequence ID" value="NZ_CP071839.1"/>
</dbReference>
<organism evidence="4 5">
    <name type="scientific">Streptomyces cyanogenus</name>
    <dbReference type="NCBI Taxonomy" id="80860"/>
    <lineage>
        <taxon>Bacteria</taxon>
        <taxon>Bacillati</taxon>
        <taxon>Actinomycetota</taxon>
        <taxon>Actinomycetes</taxon>
        <taxon>Kitasatosporales</taxon>
        <taxon>Streptomycetaceae</taxon>
        <taxon>Streptomyces</taxon>
    </lineage>
</organism>
<dbReference type="EC" id="2.4.1.-" evidence="4"/>
<name>A0ABX7U4Z8_STRCY</name>
<keyword evidence="5" id="KW-1185">Reference proteome</keyword>
<gene>
    <name evidence="4" type="primary">oleD2</name>
    <name evidence="4" type="ORF">S1361_37160</name>
</gene>
<feature type="domain" description="Erythromycin biosynthesis protein CIII-like C-terminal" evidence="3">
    <location>
        <begin position="260"/>
        <end position="369"/>
    </location>
</feature>
<proteinExistence type="inferred from homology"/>
<evidence type="ECO:0000256" key="1">
    <source>
        <dbReference type="ARBA" id="ARBA00009995"/>
    </source>
</evidence>
<dbReference type="PANTHER" id="PTHR48050">
    <property type="entry name" value="STEROL 3-BETA-GLUCOSYLTRANSFERASE"/>
    <property type="match status" value="1"/>
</dbReference>
<dbReference type="Gene3D" id="3.40.50.2000">
    <property type="entry name" value="Glycogen Phosphorylase B"/>
    <property type="match status" value="2"/>
</dbReference>
<dbReference type="NCBIfam" id="TIGR01426">
    <property type="entry name" value="MGT"/>
    <property type="match status" value="1"/>
</dbReference>
<dbReference type="InterPro" id="IPR010610">
    <property type="entry name" value="EryCIII-like_C"/>
</dbReference>
<keyword evidence="4" id="KW-0328">Glycosyltransferase</keyword>